<dbReference type="Proteomes" id="UP001597063">
    <property type="component" value="Unassembled WGS sequence"/>
</dbReference>
<dbReference type="InterPro" id="IPR008792">
    <property type="entry name" value="PQQD"/>
</dbReference>
<evidence type="ECO:0000256" key="1">
    <source>
        <dbReference type="ARBA" id="ARBA00004886"/>
    </source>
</evidence>
<reference evidence="5" key="1">
    <citation type="journal article" date="2019" name="Int. J. Syst. Evol. Microbiol.">
        <title>The Global Catalogue of Microorganisms (GCM) 10K type strain sequencing project: providing services to taxonomists for standard genome sequencing and annotation.</title>
        <authorList>
            <consortium name="The Broad Institute Genomics Platform"/>
            <consortium name="The Broad Institute Genome Sequencing Center for Infectious Disease"/>
            <person name="Wu L."/>
            <person name="Ma J."/>
        </authorList>
    </citation>
    <scope>NUCLEOTIDE SEQUENCE [LARGE SCALE GENOMIC DNA]</scope>
    <source>
        <strain evidence="5">JCM 9371</strain>
    </source>
</reference>
<dbReference type="RefSeq" id="WP_131756430.1">
    <property type="nucleotide sequence ID" value="NZ_CAACUY010000016.1"/>
</dbReference>
<evidence type="ECO:0000256" key="2">
    <source>
        <dbReference type="ARBA" id="ARBA00011741"/>
    </source>
</evidence>
<evidence type="ECO:0000256" key="3">
    <source>
        <dbReference type="ARBA" id="ARBA00022905"/>
    </source>
</evidence>
<dbReference type="EMBL" id="JBHTGP010000024">
    <property type="protein sequence ID" value="MFD0690892.1"/>
    <property type="molecule type" value="Genomic_DNA"/>
</dbReference>
<dbReference type="Pfam" id="PF05402">
    <property type="entry name" value="PqqD"/>
    <property type="match status" value="1"/>
</dbReference>
<comment type="caution">
    <text evidence="4">The sequence shown here is derived from an EMBL/GenBank/DDBJ whole genome shotgun (WGS) entry which is preliminary data.</text>
</comment>
<organism evidence="4 5">
    <name type="scientific">Actinomadura fibrosa</name>
    <dbReference type="NCBI Taxonomy" id="111802"/>
    <lineage>
        <taxon>Bacteria</taxon>
        <taxon>Bacillati</taxon>
        <taxon>Actinomycetota</taxon>
        <taxon>Actinomycetes</taxon>
        <taxon>Streptosporangiales</taxon>
        <taxon>Thermomonosporaceae</taxon>
        <taxon>Actinomadura</taxon>
    </lineage>
</organism>
<name>A0ABW2Y0S6_9ACTN</name>
<dbReference type="InterPro" id="IPR041881">
    <property type="entry name" value="PqqD_sf"/>
</dbReference>
<accession>A0ABW2Y0S6</accession>
<evidence type="ECO:0000313" key="5">
    <source>
        <dbReference type="Proteomes" id="UP001597063"/>
    </source>
</evidence>
<keyword evidence="5" id="KW-1185">Reference proteome</keyword>
<proteinExistence type="predicted"/>
<keyword evidence="3" id="KW-0884">PQQ biosynthesis</keyword>
<sequence>MPVERAPSTAAARETRPALAPSVILRYDRIRRAELLLMPERAVLLSPEGGRILRLCDGRRTVADIIAALAADFPDAPLERDVPEFIARVRTEGWLT</sequence>
<comment type="pathway">
    <text evidence="1">Cofactor biosynthesis; pyrroloquinoline quinone biosynthesis.</text>
</comment>
<dbReference type="NCBIfam" id="TIGR03859">
    <property type="entry name" value="PQQ_PqqD"/>
    <property type="match status" value="1"/>
</dbReference>
<dbReference type="InterPro" id="IPR022479">
    <property type="entry name" value="PqqD_bac"/>
</dbReference>
<comment type="subunit">
    <text evidence="2">Monomer. Interacts with PqqE.</text>
</comment>
<protein>
    <submittedName>
        <fullName evidence="4">Pyrroloquinoline quinone biosynthesis peptide chaperone PqqD</fullName>
    </submittedName>
</protein>
<gene>
    <name evidence="4" type="primary">pqqD</name>
    <name evidence="4" type="ORF">ACFQZM_40825</name>
</gene>
<evidence type="ECO:0000313" key="4">
    <source>
        <dbReference type="EMBL" id="MFD0690892.1"/>
    </source>
</evidence>
<dbReference type="Gene3D" id="1.10.10.1150">
    <property type="entry name" value="Coenzyme PQQ synthesis protein D (PqqD)"/>
    <property type="match status" value="1"/>
</dbReference>